<dbReference type="EMBL" id="QQWG01000003">
    <property type="protein sequence ID" value="RRG23626.1"/>
    <property type="molecule type" value="Genomic_DNA"/>
</dbReference>
<dbReference type="RefSeq" id="WP_125029666.1">
    <property type="nucleotide sequence ID" value="NZ_JAPXVP010000003.1"/>
</dbReference>
<accession>A0A425Y554</accession>
<evidence type="ECO:0000259" key="1">
    <source>
        <dbReference type="Pfam" id="PF13380"/>
    </source>
</evidence>
<comment type="caution">
    <text evidence="2">The sequence shown here is derived from an EMBL/GenBank/DDBJ whole genome shotgun (WGS) entry which is preliminary data.</text>
</comment>
<dbReference type="Gene3D" id="3.40.50.720">
    <property type="entry name" value="NAD(P)-binding Rossmann-like Domain"/>
    <property type="match status" value="1"/>
</dbReference>
<organism evidence="2 3">
    <name type="scientific">Ancylomarina euxinus</name>
    <dbReference type="NCBI Taxonomy" id="2283627"/>
    <lineage>
        <taxon>Bacteria</taxon>
        <taxon>Pseudomonadati</taxon>
        <taxon>Bacteroidota</taxon>
        <taxon>Bacteroidia</taxon>
        <taxon>Marinilabiliales</taxon>
        <taxon>Marinifilaceae</taxon>
        <taxon>Ancylomarina</taxon>
    </lineage>
</organism>
<protein>
    <submittedName>
        <fullName evidence="2">CoA-binding protein</fullName>
    </submittedName>
</protein>
<dbReference type="AlphaFoldDB" id="A0A425Y554"/>
<sequence>MKTTLVIGASTNVERYSNKCIKLLKEHKIKTYAIGNKEGTAYTVNIETGFPHYTDINTVAIYISAKNQKSYYDYLISLKPQRILFPPGTENSEFEIKARANGILTEQACPLVMLNVGTY</sequence>
<dbReference type="Proteomes" id="UP000285794">
    <property type="component" value="Unassembled WGS sequence"/>
</dbReference>
<dbReference type="Pfam" id="PF13380">
    <property type="entry name" value="CoA_binding_2"/>
    <property type="match status" value="1"/>
</dbReference>
<dbReference type="SUPFAM" id="SSF51735">
    <property type="entry name" value="NAD(P)-binding Rossmann-fold domains"/>
    <property type="match status" value="1"/>
</dbReference>
<evidence type="ECO:0000313" key="3">
    <source>
        <dbReference type="Proteomes" id="UP000285794"/>
    </source>
</evidence>
<dbReference type="InterPro" id="IPR036291">
    <property type="entry name" value="NAD(P)-bd_dom_sf"/>
</dbReference>
<name>A0A425Y554_9BACT</name>
<dbReference type="InterPro" id="IPR003781">
    <property type="entry name" value="CoA-bd"/>
</dbReference>
<feature type="domain" description="CoA-binding" evidence="1">
    <location>
        <begin position="2"/>
        <end position="114"/>
    </location>
</feature>
<dbReference type="OrthoDB" id="708726at2"/>
<evidence type="ECO:0000313" key="2">
    <source>
        <dbReference type="EMBL" id="RRG23626.1"/>
    </source>
</evidence>
<proteinExistence type="predicted"/>
<gene>
    <name evidence="2" type="ORF">DWB61_04330</name>
</gene>
<reference evidence="2 3" key="1">
    <citation type="submission" date="2018-07" db="EMBL/GenBank/DDBJ databases">
        <title>Draft genome sequence of Ancylomarina sp. M1P.</title>
        <authorList>
            <person name="Yadav S."/>
            <person name="Villanueva L."/>
            <person name="Damste J.S.S."/>
        </authorList>
    </citation>
    <scope>NUCLEOTIDE SEQUENCE [LARGE SCALE GENOMIC DNA]</scope>
    <source>
        <strain evidence="2 3">M1P</strain>
    </source>
</reference>
<keyword evidence="3" id="KW-1185">Reference proteome</keyword>